<keyword evidence="2" id="KW-1185">Reference proteome</keyword>
<dbReference type="EMBL" id="JBFOLJ010000008">
    <property type="protein sequence ID" value="KAL2515016.1"/>
    <property type="molecule type" value="Genomic_DNA"/>
</dbReference>
<protein>
    <submittedName>
        <fullName evidence="1">Uncharacterized protein</fullName>
    </submittedName>
</protein>
<evidence type="ECO:0000313" key="1">
    <source>
        <dbReference type="EMBL" id="KAL2515016.1"/>
    </source>
</evidence>
<proteinExistence type="predicted"/>
<reference evidence="2" key="1">
    <citation type="submission" date="2024-07" db="EMBL/GenBank/DDBJ databases">
        <title>Two chromosome-level genome assemblies of Korean endemic species Abeliophyllum distichum and Forsythia ovata (Oleaceae).</title>
        <authorList>
            <person name="Jang H."/>
        </authorList>
    </citation>
    <scope>NUCLEOTIDE SEQUENCE [LARGE SCALE GENOMIC DNA]</scope>
</reference>
<name>A0ABD1TQK6_9LAMI</name>
<organism evidence="1 2">
    <name type="scientific">Forsythia ovata</name>
    <dbReference type="NCBI Taxonomy" id="205694"/>
    <lineage>
        <taxon>Eukaryota</taxon>
        <taxon>Viridiplantae</taxon>
        <taxon>Streptophyta</taxon>
        <taxon>Embryophyta</taxon>
        <taxon>Tracheophyta</taxon>
        <taxon>Spermatophyta</taxon>
        <taxon>Magnoliopsida</taxon>
        <taxon>eudicotyledons</taxon>
        <taxon>Gunneridae</taxon>
        <taxon>Pentapetalae</taxon>
        <taxon>asterids</taxon>
        <taxon>lamiids</taxon>
        <taxon>Lamiales</taxon>
        <taxon>Oleaceae</taxon>
        <taxon>Forsythieae</taxon>
        <taxon>Forsythia</taxon>
    </lineage>
</organism>
<dbReference type="AlphaFoldDB" id="A0ABD1TQK6"/>
<comment type="caution">
    <text evidence="1">The sequence shown here is derived from an EMBL/GenBank/DDBJ whole genome shotgun (WGS) entry which is preliminary data.</text>
</comment>
<evidence type="ECO:0000313" key="2">
    <source>
        <dbReference type="Proteomes" id="UP001604277"/>
    </source>
</evidence>
<accession>A0ABD1TQK6</accession>
<sequence>MMFLLPGDVIFAEPVQITLDKHVHWYVGLNEQGQPRPICVTCVSKVPALVNDKTDVVEPSELECEIKKETLSFNNVQSQGNDYWQDLEILLENDVRLQANDDNKWMKM</sequence>
<dbReference type="Proteomes" id="UP001604277">
    <property type="component" value="Unassembled WGS sequence"/>
</dbReference>
<gene>
    <name evidence="1" type="ORF">Fot_28987</name>
</gene>